<evidence type="ECO:0000256" key="5">
    <source>
        <dbReference type="ARBA" id="ARBA00022496"/>
    </source>
</evidence>
<dbReference type="GO" id="GO:0005886">
    <property type="term" value="C:plasma membrane"/>
    <property type="evidence" value="ECO:0007669"/>
    <property type="project" value="UniProtKB-SubCell"/>
</dbReference>
<dbReference type="InterPro" id="IPR003593">
    <property type="entry name" value="AAA+_ATPase"/>
</dbReference>
<dbReference type="eggNOG" id="COG1120">
    <property type="taxonomic scope" value="Bacteria"/>
</dbReference>
<dbReference type="EMBL" id="ANHY01000005">
    <property type="protein sequence ID" value="EKV31881.1"/>
    <property type="molecule type" value="Genomic_DNA"/>
</dbReference>
<dbReference type="OrthoDB" id="9810077at2"/>
<evidence type="ECO:0000256" key="10">
    <source>
        <dbReference type="ARBA" id="ARBA00023136"/>
    </source>
</evidence>
<evidence type="ECO:0000256" key="2">
    <source>
        <dbReference type="ARBA" id="ARBA00005417"/>
    </source>
</evidence>
<dbReference type="InterPro" id="IPR051535">
    <property type="entry name" value="Siderophore_ABC-ATPase"/>
</dbReference>
<dbReference type="Pfam" id="PF00005">
    <property type="entry name" value="ABC_tran"/>
    <property type="match status" value="1"/>
</dbReference>
<evidence type="ECO:0000256" key="9">
    <source>
        <dbReference type="ARBA" id="ARBA00023065"/>
    </source>
</evidence>
<keyword evidence="6" id="KW-0547">Nucleotide-binding</keyword>
<keyword evidence="5" id="KW-0410">Iron transport</keyword>
<keyword evidence="7" id="KW-0067">ATP-binding</keyword>
<evidence type="ECO:0000256" key="8">
    <source>
        <dbReference type="ARBA" id="ARBA00023004"/>
    </source>
</evidence>
<evidence type="ECO:0000256" key="6">
    <source>
        <dbReference type="ARBA" id="ARBA00022741"/>
    </source>
</evidence>
<keyword evidence="10" id="KW-0472">Membrane</keyword>
<dbReference type="Gene3D" id="3.40.50.300">
    <property type="entry name" value="P-loop containing nucleotide triphosphate hydrolases"/>
    <property type="match status" value="1"/>
</dbReference>
<dbReference type="RefSeq" id="WP_009539750.1">
    <property type="nucleotide sequence ID" value="NZ_ANHY01000005.1"/>
</dbReference>
<keyword evidence="4" id="KW-1003">Cell membrane</keyword>
<dbReference type="AlphaFoldDB" id="K9HUF2"/>
<dbReference type="GO" id="GO:0016887">
    <property type="term" value="F:ATP hydrolysis activity"/>
    <property type="evidence" value="ECO:0007669"/>
    <property type="project" value="InterPro"/>
</dbReference>
<organism evidence="12 13">
    <name type="scientific">Caenispirillum salinarum AK4</name>
    <dbReference type="NCBI Taxonomy" id="1238182"/>
    <lineage>
        <taxon>Bacteria</taxon>
        <taxon>Pseudomonadati</taxon>
        <taxon>Pseudomonadota</taxon>
        <taxon>Alphaproteobacteria</taxon>
        <taxon>Rhodospirillales</taxon>
        <taxon>Novispirillaceae</taxon>
        <taxon>Caenispirillum</taxon>
    </lineage>
</organism>
<name>K9HUF2_9PROT</name>
<dbReference type="InterPro" id="IPR017871">
    <property type="entry name" value="ABC_transporter-like_CS"/>
</dbReference>
<gene>
    <name evidence="12" type="ORF">C882_3633</name>
</gene>
<dbReference type="SMART" id="SM00382">
    <property type="entry name" value="AAA"/>
    <property type="match status" value="1"/>
</dbReference>
<dbReference type="Proteomes" id="UP000009881">
    <property type="component" value="Unassembled WGS sequence"/>
</dbReference>
<evidence type="ECO:0000259" key="11">
    <source>
        <dbReference type="PROSITE" id="PS50893"/>
    </source>
</evidence>
<reference evidence="12 13" key="1">
    <citation type="journal article" date="2013" name="Genome Announc.">
        <title>Draft Genome Sequence of an Alphaproteobacterium, Caenispirillum salinarum AK4(T), Isolated from a Solar Saltern.</title>
        <authorList>
            <person name="Khatri I."/>
            <person name="Singh A."/>
            <person name="Korpole S."/>
            <person name="Pinnaka A.K."/>
            <person name="Subramanian S."/>
        </authorList>
    </citation>
    <scope>NUCLEOTIDE SEQUENCE [LARGE SCALE GENOMIC DNA]</scope>
    <source>
        <strain evidence="12 13">AK4</strain>
    </source>
</reference>
<keyword evidence="9" id="KW-0406">Ion transport</keyword>
<proteinExistence type="inferred from homology"/>
<dbReference type="InterPro" id="IPR027417">
    <property type="entry name" value="P-loop_NTPase"/>
</dbReference>
<dbReference type="STRING" id="1238182.C882_3633"/>
<evidence type="ECO:0000256" key="3">
    <source>
        <dbReference type="ARBA" id="ARBA00022448"/>
    </source>
</evidence>
<dbReference type="CDD" id="cd03214">
    <property type="entry name" value="ABC_Iron-Siderophores_B12_Hemin"/>
    <property type="match status" value="1"/>
</dbReference>
<protein>
    <submittedName>
        <fullName evidence="12">ABC transporter</fullName>
    </submittedName>
</protein>
<dbReference type="SUPFAM" id="SSF52540">
    <property type="entry name" value="P-loop containing nucleoside triphosphate hydrolases"/>
    <property type="match status" value="1"/>
</dbReference>
<feature type="domain" description="ABC transporter" evidence="11">
    <location>
        <begin position="5"/>
        <end position="241"/>
    </location>
</feature>
<evidence type="ECO:0000256" key="1">
    <source>
        <dbReference type="ARBA" id="ARBA00004202"/>
    </source>
</evidence>
<dbReference type="PROSITE" id="PS00211">
    <property type="entry name" value="ABC_TRANSPORTER_1"/>
    <property type="match status" value="1"/>
</dbReference>
<dbReference type="GO" id="GO:0005524">
    <property type="term" value="F:ATP binding"/>
    <property type="evidence" value="ECO:0007669"/>
    <property type="project" value="UniProtKB-KW"/>
</dbReference>
<dbReference type="PATRIC" id="fig|1238182.3.peg.1304"/>
<evidence type="ECO:0000256" key="7">
    <source>
        <dbReference type="ARBA" id="ARBA00022840"/>
    </source>
</evidence>
<sequence>MDSAVTLADISVSYGATPVLKGIDLVLPRGQVTVLAGPNGCGKSTLLATIRRMLRPSAGMVAVGQDDIMTLSERQLARRMALLAQHASAPDELSVFELVKMGRFPHQGFLRQWTDADARAVEAAVEATDLAPLLERRLDTLSGGQRQRVWLAMVLAQDTPIICLDEPINHLDVAHQLQCLDLVRRLNRDMKKTVVVVLHDLNLSARYADFMVLLKDGRVQATGTPDDLVTEATVREVFGIDSRVISDPVYGRPLCIPLSARP</sequence>
<dbReference type="GO" id="GO:0006826">
    <property type="term" value="P:iron ion transport"/>
    <property type="evidence" value="ECO:0007669"/>
    <property type="project" value="UniProtKB-KW"/>
</dbReference>
<comment type="subcellular location">
    <subcellularLocation>
        <location evidence="1">Cell membrane</location>
        <topology evidence="1">Peripheral membrane protein</topology>
    </subcellularLocation>
</comment>
<keyword evidence="13" id="KW-1185">Reference proteome</keyword>
<keyword evidence="8" id="KW-0408">Iron</keyword>
<dbReference type="PANTHER" id="PTHR42771">
    <property type="entry name" value="IRON(3+)-HYDROXAMATE IMPORT ATP-BINDING PROTEIN FHUC"/>
    <property type="match status" value="1"/>
</dbReference>
<dbReference type="PANTHER" id="PTHR42771:SF2">
    <property type="entry name" value="IRON(3+)-HYDROXAMATE IMPORT ATP-BINDING PROTEIN FHUC"/>
    <property type="match status" value="1"/>
</dbReference>
<accession>K9HUF2</accession>
<evidence type="ECO:0000256" key="4">
    <source>
        <dbReference type="ARBA" id="ARBA00022475"/>
    </source>
</evidence>
<comment type="caution">
    <text evidence="12">The sequence shown here is derived from an EMBL/GenBank/DDBJ whole genome shotgun (WGS) entry which is preliminary data.</text>
</comment>
<dbReference type="InterPro" id="IPR003439">
    <property type="entry name" value="ABC_transporter-like_ATP-bd"/>
</dbReference>
<dbReference type="FunFam" id="3.40.50.300:FF:000134">
    <property type="entry name" value="Iron-enterobactin ABC transporter ATP-binding protein"/>
    <property type="match status" value="1"/>
</dbReference>
<evidence type="ECO:0000313" key="12">
    <source>
        <dbReference type="EMBL" id="EKV31881.1"/>
    </source>
</evidence>
<evidence type="ECO:0000313" key="13">
    <source>
        <dbReference type="Proteomes" id="UP000009881"/>
    </source>
</evidence>
<dbReference type="PROSITE" id="PS50893">
    <property type="entry name" value="ABC_TRANSPORTER_2"/>
    <property type="match status" value="1"/>
</dbReference>
<comment type="similarity">
    <text evidence="2">Belongs to the ABC transporter superfamily.</text>
</comment>
<keyword evidence="3" id="KW-0813">Transport</keyword>